<accession>A0A0N5DB90</accession>
<evidence type="ECO:0000313" key="3">
    <source>
        <dbReference type="WBParaSite" id="TCLT_0001045201-mRNA-1"/>
    </source>
</evidence>
<dbReference type="AlphaFoldDB" id="A0A0N5DB90"/>
<keyword evidence="2" id="KW-1185">Reference proteome</keyword>
<sequence>MFITAADIGKFLSEIVIRSYGKLLELIEWIGSSIDTIRDYLRDEDNDSTDSRYSYNSSFYKYHYNYDNF</sequence>
<dbReference type="WBParaSite" id="TCLT_0001045201-mRNA-1">
    <property type="protein sequence ID" value="TCLT_0001045201-mRNA-1"/>
    <property type="gene ID" value="TCLT_0001045201"/>
</dbReference>
<reference evidence="3" key="1">
    <citation type="submission" date="2017-02" db="UniProtKB">
        <authorList>
            <consortium name="WormBaseParasite"/>
        </authorList>
    </citation>
    <scope>IDENTIFICATION</scope>
</reference>
<reference evidence="1 2" key="2">
    <citation type="submission" date="2018-11" db="EMBL/GenBank/DDBJ databases">
        <authorList>
            <consortium name="Pathogen Informatics"/>
        </authorList>
    </citation>
    <scope>NUCLEOTIDE SEQUENCE [LARGE SCALE GENOMIC DNA]</scope>
</reference>
<proteinExistence type="predicted"/>
<evidence type="ECO:0000313" key="1">
    <source>
        <dbReference type="EMBL" id="VDN08133.1"/>
    </source>
</evidence>
<dbReference type="EMBL" id="UYYF01005111">
    <property type="protein sequence ID" value="VDN08133.1"/>
    <property type="molecule type" value="Genomic_DNA"/>
</dbReference>
<gene>
    <name evidence="1" type="ORF">TCLT_LOCUS10441</name>
</gene>
<dbReference type="OrthoDB" id="5836902at2759"/>
<dbReference type="Proteomes" id="UP000276776">
    <property type="component" value="Unassembled WGS sequence"/>
</dbReference>
<evidence type="ECO:0000313" key="2">
    <source>
        <dbReference type="Proteomes" id="UP000276776"/>
    </source>
</evidence>
<protein>
    <submittedName>
        <fullName evidence="3">Variable surface protein</fullName>
    </submittedName>
</protein>
<organism evidence="3">
    <name type="scientific">Thelazia callipaeda</name>
    <name type="common">Oriental eyeworm</name>
    <name type="synonym">Parasitic nematode</name>
    <dbReference type="NCBI Taxonomy" id="103827"/>
    <lineage>
        <taxon>Eukaryota</taxon>
        <taxon>Metazoa</taxon>
        <taxon>Ecdysozoa</taxon>
        <taxon>Nematoda</taxon>
        <taxon>Chromadorea</taxon>
        <taxon>Rhabditida</taxon>
        <taxon>Spirurina</taxon>
        <taxon>Spiruromorpha</taxon>
        <taxon>Thelazioidea</taxon>
        <taxon>Thelaziidae</taxon>
        <taxon>Thelazia</taxon>
    </lineage>
</organism>
<dbReference type="STRING" id="103827.A0A0N5DB90"/>
<name>A0A0N5DB90_THECL</name>